<dbReference type="SUPFAM" id="SSF51735">
    <property type="entry name" value="NAD(P)-binding Rossmann-fold domains"/>
    <property type="match status" value="1"/>
</dbReference>
<evidence type="ECO:0000313" key="2">
    <source>
        <dbReference type="Proteomes" id="UP000239151"/>
    </source>
</evidence>
<dbReference type="Gene3D" id="3.40.50.720">
    <property type="entry name" value="NAD(P)-binding Rossmann-like Domain"/>
    <property type="match status" value="1"/>
</dbReference>
<dbReference type="PRINTS" id="PR00081">
    <property type="entry name" value="GDHRDH"/>
</dbReference>
<comment type="caution">
    <text evidence="1">The sequence shown here is derived from an EMBL/GenBank/DDBJ whole genome shotgun (WGS) entry which is preliminary data.</text>
</comment>
<proteinExistence type="predicted"/>
<sequence length="251" mass="28012">MKEERRYWKQMLNLKDKKILVMGATGGIGRETAILLSKLGAKLVISGRNIDRLDEVFNLLEGTLHRKISFDIINIDEVSKFIKDIVEFDNIKLDGLVYSTGLIPTMPIKNTDYKFLHNIMLVNYFGFAEMVRNFSNKKLSDGGSIVALSSYASINGDKGQLAYSASKGAIDSSIVVMAKELFAKNIRVNAIRPAIVNCEELNLNDRTKELVNLMQTGPIDPKNIAEQIVFLLSDCSSGVYGRCFDVRGYLS</sequence>
<dbReference type="AlphaFoldDB" id="A0A2S9THA0"/>
<dbReference type="Pfam" id="PF13561">
    <property type="entry name" value="adh_short_C2"/>
    <property type="match status" value="1"/>
</dbReference>
<gene>
    <name evidence="1" type="ORF">CJ670_04130</name>
</gene>
<protein>
    <submittedName>
        <fullName evidence="1">Short-chain dehydrogenase</fullName>
    </submittedName>
</protein>
<organism evidence="1 2">
    <name type="scientific">Aliarcobacter cryaerophilus</name>
    <dbReference type="NCBI Taxonomy" id="28198"/>
    <lineage>
        <taxon>Bacteria</taxon>
        <taxon>Pseudomonadati</taxon>
        <taxon>Campylobacterota</taxon>
        <taxon>Epsilonproteobacteria</taxon>
        <taxon>Campylobacterales</taxon>
        <taxon>Arcobacteraceae</taxon>
        <taxon>Aliarcobacter</taxon>
    </lineage>
</organism>
<dbReference type="PANTHER" id="PTHR43975">
    <property type="entry name" value="ZGC:101858"/>
    <property type="match status" value="1"/>
</dbReference>
<dbReference type="EMBL" id="NXGI01000005">
    <property type="protein sequence ID" value="PRM98230.1"/>
    <property type="molecule type" value="Genomic_DNA"/>
</dbReference>
<dbReference type="Proteomes" id="UP000239151">
    <property type="component" value="Unassembled WGS sequence"/>
</dbReference>
<dbReference type="CDD" id="cd05233">
    <property type="entry name" value="SDR_c"/>
    <property type="match status" value="1"/>
</dbReference>
<dbReference type="PANTHER" id="PTHR43975:SF2">
    <property type="entry name" value="EG:BACR7A4.14 PROTEIN-RELATED"/>
    <property type="match status" value="1"/>
</dbReference>
<dbReference type="InterPro" id="IPR036291">
    <property type="entry name" value="NAD(P)-bd_dom_sf"/>
</dbReference>
<reference evidence="1 2" key="1">
    <citation type="submission" date="2017-09" db="EMBL/GenBank/DDBJ databases">
        <title>Reassesment of A. cryaerophilus.</title>
        <authorList>
            <person name="Perez-Cataluna A."/>
            <person name="Collado L."/>
            <person name="Salgado O."/>
            <person name="Lefinanco V."/>
            <person name="Figueras M.J."/>
        </authorList>
    </citation>
    <scope>NUCLEOTIDE SEQUENCE [LARGE SCALE GENOMIC DNA]</scope>
    <source>
        <strain evidence="1 2">LMG 9065</strain>
    </source>
</reference>
<accession>A0A2S9THA0</accession>
<evidence type="ECO:0000313" key="1">
    <source>
        <dbReference type="EMBL" id="PRM98230.1"/>
    </source>
</evidence>
<name>A0A2S9THA0_9BACT</name>
<dbReference type="InterPro" id="IPR002347">
    <property type="entry name" value="SDR_fam"/>
</dbReference>